<organism evidence="5 6">
    <name type="scientific">Hydrogenobacter thermophilus (strain DSM 6534 / IAM 12695 / TK-6)</name>
    <dbReference type="NCBI Taxonomy" id="608538"/>
    <lineage>
        <taxon>Bacteria</taxon>
        <taxon>Pseudomonadati</taxon>
        <taxon>Aquificota</taxon>
        <taxon>Aquificia</taxon>
        <taxon>Aquificales</taxon>
        <taxon>Aquificaceae</taxon>
        <taxon>Hydrogenobacter</taxon>
    </lineage>
</organism>
<dbReference type="SUPFAM" id="SSF52540">
    <property type="entry name" value="P-loop containing nucleoside triphosphate hydrolases"/>
    <property type="match status" value="1"/>
</dbReference>
<dbReference type="STRING" id="608538.HTH_1189"/>
<keyword evidence="6" id="KW-1185">Reference proteome</keyword>
<dbReference type="Gene3D" id="3.40.50.300">
    <property type="entry name" value="P-loop containing nucleotide triphosphate hydrolases"/>
    <property type="match status" value="1"/>
</dbReference>
<dbReference type="InterPro" id="IPR003439">
    <property type="entry name" value="ABC_transporter-like_ATP-bd"/>
</dbReference>
<dbReference type="eggNOG" id="COG1127">
    <property type="taxonomic scope" value="Bacteria"/>
</dbReference>
<reference evidence="5 6" key="1">
    <citation type="journal article" date="2010" name="J. Bacteriol.">
        <title>Complete genome sequence of the thermophilic, obligately chemolithoautotrophic hydrogen-oxidizing bacterium Hydrogenobacter thermophilus TK-6.</title>
        <authorList>
            <person name="Arai H."/>
            <person name="Kanbe H."/>
            <person name="Ishii M."/>
            <person name="Igarashi Y."/>
        </authorList>
    </citation>
    <scope>NUCLEOTIDE SEQUENCE [LARGE SCALE GENOMIC DNA]</scope>
    <source>
        <strain evidence="6">DSM 6534 / IAM 12695 / TK-6 [Tokyo]</strain>
    </source>
</reference>
<name>D3DIJ1_HYDTT</name>
<dbReference type="KEGG" id="hth:HTH_1189"/>
<dbReference type="InterPro" id="IPR003593">
    <property type="entry name" value="AAA+_ATPase"/>
</dbReference>
<keyword evidence="3" id="KW-0067">ATP-binding</keyword>
<gene>
    <name evidence="5" type="ordered locus">HTH_1189</name>
</gene>
<dbReference type="PROSITE" id="PS00211">
    <property type="entry name" value="ABC_TRANSPORTER_1"/>
    <property type="match status" value="1"/>
</dbReference>
<dbReference type="Proteomes" id="UP000002574">
    <property type="component" value="Chromosome"/>
</dbReference>
<feature type="domain" description="ABC transporter" evidence="4">
    <location>
        <begin position="5"/>
        <end position="242"/>
    </location>
</feature>
<keyword evidence="2" id="KW-0547">Nucleotide-binding</keyword>
<dbReference type="EMBL" id="AP011112">
    <property type="protein sequence ID" value="BAI69643.1"/>
    <property type="molecule type" value="Genomic_DNA"/>
</dbReference>
<evidence type="ECO:0000313" key="6">
    <source>
        <dbReference type="Proteomes" id="UP000002574"/>
    </source>
</evidence>
<dbReference type="GO" id="GO:0005524">
    <property type="term" value="F:ATP binding"/>
    <property type="evidence" value="ECO:0007669"/>
    <property type="project" value="UniProtKB-KW"/>
</dbReference>
<dbReference type="KEGG" id="hte:Hydth_1181"/>
<dbReference type="PANTHER" id="PTHR43023:SF6">
    <property type="entry name" value="INTERMEMBRANE PHOSPHOLIPID TRANSPORT SYSTEM ATP-BINDING PROTEIN MLAF"/>
    <property type="match status" value="1"/>
</dbReference>
<dbReference type="InterPro" id="IPR017871">
    <property type="entry name" value="ABC_transporter-like_CS"/>
</dbReference>
<evidence type="ECO:0000256" key="3">
    <source>
        <dbReference type="ARBA" id="ARBA00022840"/>
    </source>
</evidence>
<dbReference type="OrthoDB" id="9802264at2"/>
<dbReference type="PANTHER" id="PTHR43023">
    <property type="entry name" value="PROTEIN TRIGALACTOSYLDIACYLGLYCEROL 3, CHLOROPLASTIC"/>
    <property type="match status" value="1"/>
</dbReference>
<dbReference type="RefSeq" id="WP_012963823.1">
    <property type="nucleotide sequence ID" value="NC_013799.1"/>
</dbReference>
<dbReference type="PROSITE" id="PS50893">
    <property type="entry name" value="ABC_TRANSPORTER_2"/>
    <property type="match status" value="1"/>
</dbReference>
<evidence type="ECO:0000313" key="5">
    <source>
        <dbReference type="EMBL" id="BAI69643.1"/>
    </source>
</evidence>
<keyword evidence="1" id="KW-0813">Transport</keyword>
<evidence type="ECO:0000256" key="1">
    <source>
        <dbReference type="ARBA" id="ARBA00022448"/>
    </source>
</evidence>
<protein>
    <submittedName>
        <fullName evidence="5">ABC transporter</fullName>
    </submittedName>
</protein>
<dbReference type="SMART" id="SM00382">
    <property type="entry name" value="AAA"/>
    <property type="match status" value="1"/>
</dbReference>
<dbReference type="InterPro" id="IPR027417">
    <property type="entry name" value="P-loop_NTPase"/>
</dbReference>
<proteinExistence type="predicted"/>
<accession>D3DIJ1</accession>
<dbReference type="AlphaFoldDB" id="D3DIJ1"/>
<evidence type="ECO:0000259" key="4">
    <source>
        <dbReference type="PROSITE" id="PS50893"/>
    </source>
</evidence>
<evidence type="ECO:0000256" key="2">
    <source>
        <dbReference type="ARBA" id="ARBA00022741"/>
    </source>
</evidence>
<dbReference type="Pfam" id="PF00005">
    <property type="entry name" value="ABC_tran"/>
    <property type="match status" value="1"/>
</dbReference>
<sequence>MNKAVQVENLYLSINGRQILKDISFEVFEGEVFTIVGGSGSGKTSITKCIVGLWKPTSGKVAVFGKDINTLSIIELDKLRKNIGYVFQGAALFDSLRVWENVGFYYLERTDISKDEIKKLALEKLKLVGLDEDVLELYPSELSGGMRKRVGIARAIATNPKLIIYDEPTSGLDPITSRTIDNLIVSLREKTGSTSIVVSHDLVSAFGISDRLMVLKDGQVVQIGTPQEILSSDISFVREFIKNGLGDIKTRIEAF</sequence>
<dbReference type="GO" id="GO:0016887">
    <property type="term" value="F:ATP hydrolysis activity"/>
    <property type="evidence" value="ECO:0007669"/>
    <property type="project" value="InterPro"/>
</dbReference>